<evidence type="ECO:0000313" key="2">
    <source>
        <dbReference type="EMBL" id="BAN28197.1"/>
    </source>
</evidence>
<sequence length="194" mass="20862">MASFACLIEPFPGCAVLASRICNCHHSDMSSSNVQFSVAAHILAVIGCHRGGEVKSALLASSVNAQPAFVRRALAKLSKAGLVIATRGRNGSSVLSRDPREISLLDIYLASEAPSTFFVHEYPIDNDCPVSRNFKDSMSMIRDKSQSAFEASLARQTLADLIENIESVQSDTGRPRRRKARQGAEAATASHGRS</sequence>
<reference evidence="2 3" key="1">
    <citation type="journal article" date="2013" name="Genome Announc.">
        <title>Complete Genome Sequence of Burkholderia sp. Strain RPE64, Bacterial Symbiont of the Bean Bug Riptortus pedestris.</title>
        <authorList>
            <person name="Shibata T.F."/>
            <person name="Maeda T."/>
            <person name="Nikoh N."/>
            <person name="Yamaguchi K."/>
            <person name="Oshima K."/>
            <person name="Hattori M."/>
            <person name="Nishiyama T."/>
            <person name="Hasebe M."/>
            <person name="Fukatsu T."/>
            <person name="Kikuchi Y."/>
            <person name="Shigenobu S."/>
        </authorList>
    </citation>
    <scope>NUCLEOTIDE SEQUENCE [LARGE SCALE GENOMIC DNA]</scope>
    <source>
        <plasmid evidence="2 3">p2</plasmid>
    </source>
</reference>
<accession>R4X5G6</accession>
<protein>
    <submittedName>
        <fullName evidence="2">Transcriptional regulator BadM/Rrf2 family</fullName>
    </submittedName>
</protein>
<dbReference type="GO" id="GO:0003700">
    <property type="term" value="F:DNA-binding transcription factor activity"/>
    <property type="evidence" value="ECO:0007669"/>
    <property type="project" value="TreeGrafter"/>
</dbReference>
<dbReference type="Gene3D" id="1.10.10.10">
    <property type="entry name" value="Winged helix-like DNA-binding domain superfamily/Winged helix DNA-binding domain"/>
    <property type="match status" value="1"/>
</dbReference>
<dbReference type="KEGG" id="buo:BRPE64_ECDS00390"/>
<keyword evidence="2" id="KW-0614">Plasmid</keyword>
<dbReference type="InterPro" id="IPR036388">
    <property type="entry name" value="WH-like_DNA-bd_sf"/>
</dbReference>
<feature type="region of interest" description="Disordered" evidence="1">
    <location>
        <begin position="166"/>
        <end position="194"/>
    </location>
</feature>
<dbReference type="EMBL" id="AP013062">
    <property type="protein sequence ID" value="BAN28197.1"/>
    <property type="molecule type" value="Genomic_DNA"/>
</dbReference>
<dbReference type="PANTHER" id="PTHR33221:SF15">
    <property type="entry name" value="HTH-TYPE TRANSCRIPTIONAL REGULATOR YWGB-RELATED"/>
    <property type="match status" value="1"/>
</dbReference>
<dbReference type="Pfam" id="PF02082">
    <property type="entry name" value="Rrf2"/>
    <property type="match status" value="1"/>
</dbReference>
<geneLocation type="plasmid" evidence="2 3">
    <name>p2</name>
</geneLocation>
<dbReference type="Proteomes" id="UP000013966">
    <property type="component" value="Plasmid p2"/>
</dbReference>
<name>R4X5G6_9BURK</name>
<evidence type="ECO:0000313" key="3">
    <source>
        <dbReference type="Proteomes" id="UP000013966"/>
    </source>
</evidence>
<evidence type="ECO:0000256" key="1">
    <source>
        <dbReference type="SAM" id="MobiDB-lite"/>
    </source>
</evidence>
<dbReference type="GO" id="GO:0005829">
    <property type="term" value="C:cytosol"/>
    <property type="evidence" value="ECO:0007669"/>
    <property type="project" value="TreeGrafter"/>
</dbReference>
<keyword evidence="3" id="KW-1185">Reference proteome</keyword>
<dbReference type="InterPro" id="IPR000944">
    <property type="entry name" value="Tscrpt_reg_Rrf2"/>
</dbReference>
<proteinExistence type="predicted"/>
<dbReference type="PATRIC" id="fig|758793.3.peg.6393"/>
<dbReference type="PANTHER" id="PTHR33221">
    <property type="entry name" value="WINGED HELIX-TURN-HELIX TRANSCRIPTIONAL REGULATOR, RRF2 FAMILY"/>
    <property type="match status" value="1"/>
</dbReference>
<reference evidence="2 3" key="2">
    <citation type="journal article" date="2018" name="Int. J. Syst. Evol. Microbiol.">
        <title>Burkholderia insecticola sp. nov., a gut symbiotic bacterium of the bean bug Riptortus pedestris.</title>
        <authorList>
            <person name="Takeshita K."/>
            <person name="Tamaki H."/>
            <person name="Ohbayashi T."/>
            <person name="Meng X.-Y."/>
            <person name="Sone T."/>
            <person name="Mitani Y."/>
            <person name="Peeters C."/>
            <person name="Kikuchi Y."/>
            <person name="Vandamme P."/>
        </authorList>
    </citation>
    <scope>NUCLEOTIDE SEQUENCE [LARGE SCALE GENOMIC DNA]</scope>
    <source>
        <strain evidence="2">RPE64</strain>
        <plasmid evidence="2 3">p2</plasmid>
    </source>
</reference>
<organism evidence="2 3">
    <name type="scientific">Caballeronia insecticola</name>
    <dbReference type="NCBI Taxonomy" id="758793"/>
    <lineage>
        <taxon>Bacteria</taxon>
        <taxon>Pseudomonadati</taxon>
        <taxon>Pseudomonadota</taxon>
        <taxon>Betaproteobacteria</taxon>
        <taxon>Burkholderiales</taxon>
        <taxon>Burkholderiaceae</taxon>
        <taxon>Caballeronia</taxon>
    </lineage>
</organism>
<gene>
    <name evidence="2" type="ORF">BRPE64_ECDS00390</name>
</gene>
<dbReference type="HOGENOM" id="CLU_107144_4_0_4"/>
<dbReference type="InterPro" id="IPR036390">
    <property type="entry name" value="WH_DNA-bd_sf"/>
</dbReference>
<dbReference type="SUPFAM" id="SSF46785">
    <property type="entry name" value="Winged helix' DNA-binding domain"/>
    <property type="match status" value="1"/>
</dbReference>
<dbReference type="PROSITE" id="PS51197">
    <property type="entry name" value="HTH_RRF2_2"/>
    <property type="match status" value="1"/>
</dbReference>
<dbReference type="AlphaFoldDB" id="R4X5G6"/>